<feature type="compositionally biased region" description="Polar residues" evidence="1">
    <location>
        <begin position="424"/>
        <end position="457"/>
    </location>
</feature>
<dbReference type="EMBL" id="UFQT01001549">
    <property type="protein sequence ID" value="SSX30975.1"/>
    <property type="molecule type" value="Genomic_DNA"/>
</dbReference>
<dbReference type="VEuPathDB" id="VectorBase:CSON003108"/>
<feature type="compositionally biased region" description="Pro residues" evidence="1">
    <location>
        <begin position="146"/>
        <end position="162"/>
    </location>
</feature>
<sequence length="464" mass="48291">MPIHYRANKHNIMGIFDNIWRNSLTITVVACSVLVTVSNAAPFSKYGRRCQDIGCLPSEVCVMSQDACSFGQRDGKDCGSYPTCKKQGAAGTSNTNNRGQAPDGTRYGNDMNGRPPAQFHPPTVDPNQIFGQPPAWSGYPHYQAPITPPPGISNYPHYPPNPNSGYMGQFPPPPYYGGSKSSGTANQPSLLDQFLYNKRGGKNDSTLVRINNIAMTLLTSINTFNVITSRPTMPPTTPRPSAPAFPSYDNRDRTRPTYPSYPSYPGGSDYNNRGGGGGGSVPGYTPPGYDPSRDRPTYRPGTTKRPGGGFFDSLQDRLGAEIGNYVKNAIFNQIIGGGGANQGGGGTSSRIGGGGSSSGGGSPFASIFGGGGSTGGGGSSGFGSLFGGGGGSSNSGSSGLSSLFGLGGGDSVSQRRGGFGLFSENPSANSGSSQNVQKLPSSQQPTHYSSDVTQKTTPKYGWNV</sequence>
<reference evidence="2" key="1">
    <citation type="submission" date="2018-07" db="EMBL/GenBank/DDBJ databases">
        <authorList>
            <person name="Quirk P.G."/>
            <person name="Krulwich T.A."/>
        </authorList>
    </citation>
    <scope>NUCLEOTIDE SEQUENCE</scope>
</reference>
<proteinExistence type="predicted"/>
<evidence type="ECO:0000256" key="1">
    <source>
        <dbReference type="SAM" id="MobiDB-lite"/>
    </source>
</evidence>
<dbReference type="PANTHER" id="PTHR39956:SF1">
    <property type="entry name" value="GH09530P-RELATED"/>
    <property type="match status" value="1"/>
</dbReference>
<dbReference type="PANTHER" id="PTHR39956">
    <property type="entry name" value="GH09530P-RELATED"/>
    <property type="match status" value="1"/>
</dbReference>
<dbReference type="AlphaFoldDB" id="A0A336MMM0"/>
<evidence type="ECO:0000313" key="2">
    <source>
        <dbReference type="EMBL" id="SSX30975.1"/>
    </source>
</evidence>
<feature type="compositionally biased region" description="Pro residues" evidence="1">
    <location>
        <begin position="232"/>
        <end position="243"/>
    </location>
</feature>
<feature type="region of interest" description="Disordered" evidence="1">
    <location>
        <begin position="227"/>
        <end position="312"/>
    </location>
</feature>
<accession>A0A336MMM0</accession>
<feature type="compositionally biased region" description="Polar residues" evidence="1">
    <location>
        <begin position="90"/>
        <end position="99"/>
    </location>
</feature>
<gene>
    <name evidence="2" type="primary">CSON003108</name>
</gene>
<protein>
    <submittedName>
        <fullName evidence="2">CSON003108 protein</fullName>
    </submittedName>
</protein>
<feature type="region of interest" description="Disordered" evidence="1">
    <location>
        <begin position="342"/>
        <end position="372"/>
    </location>
</feature>
<feature type="compositionally biased region" description="Low complexity" evidence="1">
    <location>
        <begin position="258"/>
        <end position="272"/>
    </location>
</feature>
<organism evidence="2">
    <name type="scientific">Culicoides sonorensis</name>
    <name type="common">Biting midge</name>
    <dbReference type="NCBI Taxonomy" id="179676"/>
    <lineage>
        <taxon>Eukaryota</taxon>
        <taxon>Metazoa</taxon>
        <taxon>Ecdysozoa</taxon>
        <taxon>Arthropoda</taxon>
        <taxon>Hexapoda</taxon>
        <taxon>Insecta</taxon>
        <taxon>Pterygota</taxon>
        <taxon>Neoptera</taxon>
        <taxon>Endopterygota</taxon>
        <taxon>Diptera</taxon>
        <taxon>Nematocera</taxon>
        <taxon>Chironomoidea</taxon>
        <taxon>Ceratopogonidae</taxon>
        <taxon>Ceratopogoninae</taxon>
        <taxon>Culicoides</taxon>
        <taxon>Monoculicoides</taxon>
    </lineage>
</organism>
<feature type="region of interest" description="Disordered" evidence="1">
    <location>
        <begin position="84"/>
        <end position="184"/>
    </location>
</feature>
<feature type="region of interest" description="Disordered" evidence="1">
    <location>
        <begin position="415"/>
        <end position="464"/>
    </location>
</feature>
<name>A0A336MMM0_CULSO</name>